<keyword evidence="4" id="KW-1185">Reference proteome</keyword>
<dbReference type="SUPFAM" id="SSF51261">
    <property type="entry name" value="Duplicated hybrid motif"/>
    <property type="match status" value="1"/>
</dbReference>
<reference evidence="3 4" key="1">
    <citation type="submission" date="2016-08" db="EMBL/GenBank/DDBJ databases">
        <title>Draft genome of Fabibacter sp. strain SK-8.</title>
        <authorList>
            <person name="Wong S.-K."/>
            <person name="Hamasaki K."/>
            <person name="Yoshizawa S."/>
        </authorList>
    </citation>
    <scope>NUCLEOTIDE SEQUENCE [LARGE SCALE GENOMIC DNA]</scope>
    <source>
        <strain evidence="3 4">SK-8</strain>
    </source>
</reference>
<dbReference type="CDD" id="cd12797">
    <property type="entry name" value="M23_peptidase"/>
    <property type="match status" value="1"/>
</dbReference>
<dbReference type="AlphaFoldDB" id="A0A1E5T2Y5"/>
<dbReference type="RefSeq" id="WP_069834650.1">
    <property type="nucleotide sequence ID" value="NZ_MDGQ01000004.1"/>
</dbReference>
<gene>
    <name evidence="3" type="ORF">BFP71_06305</name>
</gene>
<feature type="signal peptide" evidence="1">
    <location>
        <begin position="1"/>
        <end position="25"/>
    </location>
</feature>
<feature type="domain" description="M23ase beta-sheet core" evidence="2">
    <location>
        <begin position="149"/>
        <end position="246"/>
    </location>
</feature>
<dbReference type="EMBL" id="MDGQ01000004">
    <property type="protein sequence ID" value="OEK05732.1"/>
    <property type="molecule type" value="Genomic_DNA"/>
</dbReference>
<dbReference type="InterPro" id="IPR016047">
    <property type="entry name" value="M23ase_b-sheet_dom"/>
</dbReference>
<evidence type="ECO:0000313" key="4">
    <source>
        <dbReference type="Proteomes" id="UP000095552"/>
    </source>
</evidence>
<dbReference type="STRING" id="1563681.BFP71_06305"/>
<proteinExistence type="predicted"/>
<evidence type="ECO:0000256" key="1">
    <source>
        <dbReference type="SAM" id="SignalP"/>
    </source>
</evidence>
<dbReference type="Proteomes" id="UP000095552">
    <property type="component" value="Unassembled WGS sequence"/>
</dbReference>
<accession>A0A1E5T2Y5</accession>
<evidence type="ECO:0000313" key="3">
    <source>
        <dbReference type="EMBL" id="OEK05732.1"/>
    </source>
</evidence>
<feature type="chain" id="PRO_5009185886" description="M23ase beta-sheet core domain-containing protein" evidence="1">
    <location>
        <begin position="26"/>
        <end position="312"/>
    </location>
</feature>
<organism evidence="3 4">
    <name type="scientific">Roseivirga misakiensis</name>
    <dbReference type="NCBI Taxonomy" id="1563681"/>
    <lineage>
        <taxon>Bacteria</taxon>
        <taxon>Pseudomonadati</taxon>
        <taxon>Bacteroidota</taxon>
        <taxon>Cytophagia</taxon>
        <taxon>Cytophagales</taxon>
        <taxon>Roseivirgaceae</taxon>
        <taxon>Roseivirga</taxon>
    </lineage>
</organism>
<comment type="caution">
    <text evidence="3">The sequence shown here is derived from an EMBL/GenBank/DDBJ whole genome shotgun (WGS) entry which is preliminary data.</text>
</comment>
<dbReference type="OrthoDB" id="1112802at2"/>
<protein>
    <recommendedName>
        <fullName evidence="2">M23ase beta-sheet core domain-containing protein</fullName>
    </recommendedName>
</protein>
<sequence length="312" mass="35873">MKVILKLVFQVVFCFSFLIPCKAQHLNFNVYYVIDDNDDYVFYCNNTTGENQHLVVSFNKILGLRANTSLPYAANVGDGKRMLFKLQREGLESFKDFSFNYSIYAAKANPKIRNIKYALPIKAGKSVEVKELTELKELFDEKTVSDKLYGLAFMSSFNDTIYASRSGVVKEIEQYDSATGNSLIYNKRGNYIEIEHRDGTIATYSLFKNKSSFVKEGDDIVVGSPLAIVAGSNYDLGPHFVMTISYLKYKYDKNLDSDDWYTIGYVVPKFQTFRYNLTELQGNSIYTAVFDDELITQEMTRKQKKKYLKSKR</sequence>
<dbReference type="Pfam" id="PF01551">
    <property type="entry name" value="Peptidase_M23"/>
    <property type="match status" value="1"/>
</dbReference>
<dbReference type="Gene3D" id="2.70.70.10">
    <property type="entry name" value="Glucose Permease (Domain IIA)"/>
    <property type="match status" value="1"/>
</dbReference>
<dbReference type="InterPro" id="IPR011055">
    <property type="entry name" value="Dup_hybrid_motif"/>
</dbReference>
<keyword evidence="1" id="KW-0732">Signal</keyword>
<evidence type="ECO:0000259" key="2">
    <source>
        <dbReference type="Pfam" id="PF01551"/>
    </source>
</evidence>
<name>A0A1E5T2Y5_9BACT</name>